<accession>A0ABP5TXN7</accession>
<dbReference type="InterPro" id="IPR036922">
    <property type="entry name" value="Rieske_2Fe-2S_sf"/>
</dbReference>
<dbReference type="Gene3D" id="2.102.10.10">
    <property type="entry name" value="Rieske [2Fe-2S] iron-sulphur domain"/>
    <property type="match status" value="1"/>
</dbReference>
<keyword evidence="7" id="KW-1185">Reference proteome</keyword>
<evidence type="ECO:0000256" key="2">
    <source>
        <dbReference type="ARBA" id="ARBA00022723"/>
    </source>
</evidence>
<comment type="caution">
    <text evidence="6">The sequence shown here is derived from an EMBL/GenBank/DDBJ whole genome shotgun (WGS) entry which is preliminary data.</text>
</comment>
<dbReference type="PANTHER" id="PTHR21496">
    <property type="entry name" value="FERREDOXIN-RELATED"/>
    <property type="match status" value="1"/>
</dbReference>
<proteinExistence type="predicted"/>
<dbReference type="RefSeq" id="WP_344136817.1">
    <property type="nucleotide sequence ID" value="NZ_BAAARA010000022.1"/>
</dbReference>
<dbReference type="CDD" id="cd03528">
    <property type="entry name" value="Rieske_RO_ferredoxin"/>
    <property type="match status" value="1"/>
</dbReference>
<reference evidence="7" key="1">
    <citation type="journal article" date="2019" name="Int. J. Syst. Evol. Microbiol.">
        <title>The Global Catalogue of Microorganisms (GCM) 10K type strain sequencing project: providing services to taxonomists for standard genome sequencing and annotation.</title>
        <authorList>
            <consortium name="The Broad Institute Genomics Platform"/>
            <consortium name="The Broad Institute Genome Sequencing Center for Infectious Disease"/>
            <person name="Wu L."/>
            <person name="Ma J."/>
        </authorList>
    </citation>
    <scope>NUCLEOTIDE SEQUENCE [LARGE SCALE GENOMIC DNA]</scope>
    <source>
        <strain evidence="7">JCM 16221</strain>
    </source>
</reference>
<feature type="domain" description="Rieske" evidence="5">
    <location>
        <begin position="8"/>
        <end position="103"/>
    </location>
</feature>
<organism evidence="6 7">
    <name type="scientific">Saccharopolyspora halophila</name>
    <dbReference type="NCBI Taxonomy" id="405551"/>
    <lineage>
        <taxon>Bacteria</taxon>
        <taxon>Bacillati</taxon>
        <taxon>Actinomycetota</taxon>
        <taxon>Actinomycetes</taxon>
        <taxon>Pseudonocardiales</taxon>
        <taxon>Pseudonocardiaceae</taxon>
        <taxon>Saccharopolyspora</taxon>
    </lineage>
</organism>
<name>A0ABP5TXN7_9PSEU</name>
<dbReference type="NCBIfam" id="NF007422">
    <property type="entry name" value="PRK09965.1"/>
    <property type="match status" value="1"/>
</dbReference>
<keyword evidence="2" id="KW-0479">Metal-binding</keyword>
<dbReference type="InterPro" id="IPR017941">
    <property type="entry name" value="Rieske_2Fe-2S"/>
</dbReference>
<evidence type="ECO:0000256" key="3">
    <source>
        <dbReference type="ARBA" id="ARBA00023004"/>
    </source>
</evidence>
<protein>
    <submittedName>
        <fullName evidence="6">Bifunctional 3-phenylpropionate/cinnamic acid dioxygenase ferredoxin subunit</fullName>
    </submittedName>
</protein>
<dbReference type="SUPFAM" id="SSF50022">
    <property type="entry name" value="ISP domain"/>
    <property type="match status" value="1"/>
</dbReference>
<keyword evidence="3" id="KW-0408">Iron</keyword>
<keyword evidence="4" id="KW-0411">Iron-sulfur</keyword>
<dbReference type="GO" id="GO:0051213">
    <property type="term" value="F:dioxygenase activity"/>
    <property type="evidence" value="ECO:0007669"/>
    <property type="project" value="UniProtKB-KW"/>
</dbReference>
<keyword evidence="6" id="KW-0223">Dioxygenase</keyword>
<evidence type="ECO:0000313" key="7">
    <source>
        <dbReference type="Proteomes" id="UP001501218"/>
    </source>
</evidence>
<evidence type="ECO:0000256" key="4">
    <source>
        <dbReference type="ARBA" id="ARBA00023014"/>
    </source>
</evidence>
<dbReference type="Proteomes" id="UP001501218">
    <property type="component" value="Unassembled WGS sequence"/>
</dbReference>
<sequence>MEPATHRVRACALHEIPPGTALRLRTGFPSIAIFNVNGTVYAVEDVCTHAFAVLSEGHFDGMSVECPLHRSQFDVRTGEPLCLPATEPLRTFRVQVVDGDVIVHVDVGNDR</sequence>
<dbReference type="Pfam" id="PF00355">
    <property type="entry name" value="Rieske"/>
    <property type="match status" value="1"/>
</dbReference>
<dbReference type="EMBL" id="BAAARA010000022">
    <property type="protein sequence ID" value="GAA2361306.1"/>
    <property type="molecule type" value="Genomic_DNA"/>
</dbReference>
<gene>
    <name evidence="6" type="ORF">GCM10009854_45730</name>
</gene>
<evidence type="ECO:0000313" key="6">
    <source>
        <dbReference type="EMBL" id="GAA2361306.1"/>
    </source>
</evidence>
<keyword evidence="6" id="KW-0560">Oxidoreductase</keyword>
<evidence type="ECO:0000256" key="1">
    <source>
        <dbReference type="ARBA" id="ARBA00022714"/>
    </source>
</evidence>
<dbReference type="PROSITE" id="PS51296">
    <property type="entry name" value="RIESKE"/>
    <property type="match status" value="1"/>
</dbReference>
<dbReference type="PANTHER" id="PTHR21496:SF23">
    <property type="entry name" value="3-PHENYLPROPIONATE_CINNAMIC ACID DIOXYGENASE FERREDOXIN SUBUNIT"/>
    <property type="match status" value="1"/>
</dbReference>
<evidence type="ECO:0000259" key="5">
    <source>
        <dbReference type="PROSITE" id="PS51296"/>
    </source>
</evidence>
<keyword evidence="1" id="KW-0001">2Fe-2S</keyword>